<dbReference type="Gene3D" id="3.30.420.10">
    <property type="entry name" value="Ribonuclease H-like superfamily/Ribonuclease H"/>
    <property type="match status" value="1"/>
</dbReference>
<reference evidence="3" key="1">
    <citation type="submission" date="2013-09" db="EMBL/GenBank/DDBJ databases">
        <title>Corchorus olitorius genome sequencing.</title>
        <authorList>
            <person name="Alam M."/>
            <person name="Haque M.S."/>
            <person name="Islam M.S."/>
            <person name="Emdad E.M."/>
            <person name="Islam M.M."/>
            <person name="Ahmed B."/>
            <person name="Halim A."/>
            <person name="Hossen Q.M.M."/>
            <person name="Hossain M.Z."/>
            <person name="Ahmed R."/>
            <person name="Khan M.M."/>
            <person name="Islam R."/>
            <person name="Rashid M.M."/>
            <person name="Khan S.A."/>
            <person name="Rahman M.S."/>
            <person name="Alam M."/>
            <person name="Yahiya A.S."/>
            <person name="Khan M.S."/>
            <person name="Azam M.S."/>
            <person name="Haque T."/>
            <person name="Lashkar M.Z.H."/>
            <person name="Akhand A.I."/>
            <person name="Morshed G."/>
            <person name="Roy S."/>
            <person name="Uddin K.S."/>
            <person name="Rabeya T."/>
            <person name="Hossain A.S."/>
            <person name="Chowdhury A."/>
            <person name="Snigdha A.R."/>
            <person name="Mortoza M.S."/>
            <person name="Matin S.A."/>
            <person name="Hoque S.M.E."/>
            <person name="Islam M.K."/>
            <person name="Roy D.K."/>
            <person name="Haider R."/>
            <person name="Moosa M.M."/>
            <person name="Elias S.M."/>
            <person name="Hasan A.M."/>
            <person name="Jahan S."/>
            <person name="Shafiuddin M."/>
            <person name="Mahmood N."/>
            <person name="Shommy N.S."/>
        </authorList>
    </citation>
    <scope>NUCLEOTIDE SEQUENCE [LARGE SCALE GENOMIC DNA]</scope>
    <source>
        <strain evidence="3">cv. O-4</strain>
    </source>
</reference>
<dbReference type="GO" id="GO:0003676">
    <property type="term" value="F:nucleic acid binding"/>
    <property type="evidence" value="ECO:0007669"/>
    <property type="project" value="InterPro"/>
</dbReference>
<dbReference type="AlphaFoldDB" id="A0A1R3IKP1"/>
<dbReference type="SUPFAM" id="SSF53098">
    <property type="entry name" value="Ribonuclease H-like"/>
    <property type="match status" value="1"/>
</dbReference>
<dbReference type="InterPro" id="IPR036397">
    <property type="entry name" value="RNaseH_sf"/>
</dbReference>
<dbReference type="OrthoDB" id="990159at2759"/>
<dbReference type="PANTHER" id="PTHR47723:SF19">
    <property type="entry name" value="POLYNUCLEOTIDYL TRANSFERASE, RIBONUCLEASE H-LIKE SUPERFAMILY PROTEIN"/>
    <property type="match status" value="1"/>
</dbReference>
<dbReference type="CDD" id="cd06222">
    <property type="entry name" value="RNase_H_like"/>
    <property type="match status" value="1"/>
</dbReference>
<keyword evidence="3" id="KW-1185">Reference proteome</keyword>
<dbReference type="InterPro" id="IPR044730">
    <property type="entry name" value="RNase_H-like_dom_plant"/>
</dbReference>
<dbReference type="EMBL" id="AWUE01018026">
    <property type="protein sequence ID" value="OMO83130.1"/>
    <property type="molecule type" value="Genomic_DNA"/>
</dbReference>
<dbReference type="InterPro" id="IPR002156">
    <property type="entry name" value="RNaseH_domain"/>
</dbReference>
<accession>A0A1R3IKP1</accession>
<sequence length="261" mass="30043">MCNLSSEASCNLCNHHLEDTIHTLRDCNNAAPIWNSLMMDIRFDCCKNKPLKEWFTFNLVTCKNLSFGDWNWPVVFAIVCWQVWKWRNAKVFSNHSIPLDKKLETIANIMKEWNEIQSRDKLDKPKGRWLTGFGLNIGNCSIDSAELWVIYHGVKYARQLGMDFVEIESDSNNSVLAIKQGVSINHTLAPLVNAIKELLTNDWHWKIEYIPREKNMAADWLAKWSCNQNRGLHLLCRFLTGLGNIILADCVGVGHPRLVTN</sequence>
<dbReference type="InterPro" id="IPR012337">
    <property type="entry name" value="RNaseH-like_sf"/>
</dbReference>
<evidence type="ECO:0000313" key="2">
    <source>
        <dbReference type="EMBL" id="OMO83130.1"/>
    </source>
</evidence>
<dbReference type="Proteomes" id="UP000187203">
    <property type="component" value="Unassembled WGS sequence"/>
</dbReference>
<dbReference type="GO" id="GO:0004523">
    <property type="term" value="F:RNA-DNA hybrid ribonuclease activity"/>
    <property type="evidence" value="ECO:0007669"/>
    <property type="project" value="InterPro"/>
</dbReference>
<name>A0A1R3IKP1_9ROSI</name>
<dbReference type="PANTHER" id="PTHR47723">
    <property type="entry name" value="OS05G0353850 PROTEIN"/>
    <property type="match status" value="1"/>
</dbReference>
<dbReference type="InterPro" id="IPR053151">
    <property type="entry name" value="RNase_H-like"/>
</dbReference>
<organism evidence="2 3">
    <name type="scientific">Corchorus olitorius</name>
    <dbReference type="NCBI Taxonomy" id="93759"/>
    <lineage>
        <taxon>Eukaryota</taxon>
        <taxon>Viridiplantae</taxon>
        <taxon>Streptophyta</taxon>
        <taxon>Embryophyta</taxon>
        <taxon>Tracheophyta</taxon>
        <taxon>Spermatophyta</taxon>
        <taxon>Magnoliopsida</taxon>
        <taxon>eudicotyledons</taxon>
        <taxon>Gunneridae</taxon>
        <taxon>Pentapetalae</taxon>
        <taxon>rosids</taxon>
        <taxon>malvids</taxon>
        <taxon>Malvales</taxon>
        <taxon>Malvaceae</taxon>
        <taxon>Grewioideae</taxon>
        <taxon>Apeibeae</taxon>
        <taxon>Corchorus</taxon>
    </lineage>
</organism>
<protein>
    <recommendedName>
        <fullName evidence="1">RNase H type-1 domain-containing protein</fullName>
    </recommendedName>
</protein>
<proteinExistence type="predicted"/>
<gene>
    <name evidence="2" type="ORF">COLO4_22677</name>
</gene>
<comment type="caution">
    <text evidence="2">The sequence shown here is derived from an EMBL/GenBank/DDBJ whole genome shotgun (WGS) entry which is preliminary data.</text>
</comment>
<evidence type="ECO:0000259" key="1">
    <source>
        <dbReference type="Pfam" id="PF13456"/>
    </source>
</evidence>
<dbReference type="Pfam" id="PF13456">
    <property type="entry name" value="RVT_3"/>
    <property type="match status" value="1"/>
</dbReference>
<feature type="domain" description="RNase H type-1" evidence="1">
    <location>
        <begin position="124"/>
        <end position="224"/>
    </location>
</feature>
<evidence type="ECO:0000313" key="3">
    <source>
        <dbReference type="Proteomes" id="UP000187203"/>
    </source>
</evidence>